<dbReference type="SUPFAM" id="SSF81995">
    <property type="entry name" value="beta-sandwich domain of Sec23/24"/>
    <property type="match status" value="1"/>
</dbReference>
<feature type="transmembrane region" description="Helical" evidence="2">
    <location>
        <begin position="79"/>
        <end position="104"/>
    </location>
</feature>
<dbReference type="RefSeq" id="WP_163919340.1">
    <property type="nucleotide sequence ID" value="NZ_AP022593.1"/>
</dbReference>
<keyword evidence="2" id="KW-0472">Membrane</keyword>
<dbReference type="EMBL" id="AP022593">
    <property type="protein sequence ID" value="BBY49762.1"/>
    <property type="molecule type" value="Genomic_DNA"/>
</dbReference>
<feature type="compositionally biased region" description="Low complexity" evidence="1">
    <location>
        <begin position="55"/>
        <end position="65"/>
    </location>
</feature>
<feature type="domain" description="Septum formation-related" evidence="3">
    <location>
        <begin position="104"/>
        <end position="206"/>
    </location>
</feature>
<feature type="compositionally biased region" description="Pro residues" evidence="1">
    <location>
        <begin position="13"/>
        <end position="54"/>
    </location>
</feature>
<evidence type="ECO:0000313" key="4">
    <source>
        <dbReference type="EMBL" id="BBY49762.1"/>
    </source>
</evidence>
<accession>A0A7I7RYQ1</accession>
<keyword evidence="5" id="KW-1185">Reference proteome</keyword>
<keyword evidence="2" id="KW-1133">Transmembrane helix</keyword>
<evidence type="ECO:0000256" key="1">
    <source>
        <dbReference type="SAM" id="MobiDB-lite"/>
    </source>
</evidence>
<keyword evidence="2" id="KW-0812">Transmembrane</keyword>
<dbReference type="InterPro" id="IPR026004">
    <property type="entry name" value="Septum_form"/>
</dbReference>
<dbReference type="KEGG" id="marz:MARA_32300"/>
<dbReference type="AlphaFoldDB" id="A0A7I7RYQ1"/>
<protein>
    <recommendedName>
        <fullName evidence="3">Septum formation-related domain-containing protein</fullName>
    </recommendedName>
</protein>
<evidence type="ECO:0000259" key="3">
    <source>
        <dbReference type="Pfam" id="PF13845"/>
    </source>
</evidence>
<evidence type="ECO:0000256" key="2">
    <source>
        <dbReference type="SAM" id="Phobius"/>
    </source>
</evidence>
<gene>
    <name evidence="4" type="ORF">MARA_32300</name>
</gene>
<name>A0A7I7RYQ1_9MYCO</name>
<reference evidence="4 5" key="1">
    <citation type="journal article" date="2019" name="Emerg. Microbes Infect.">
        <title>Comprehensive subspecies identification of 175 nontuberculous mycobacteria species based on 7547 genomic profiles.</title>
        <authorList>
            <person name="Matsumoto Y."/>
            <person name="Kinjo T."/>
            <person name="Motooka D."/>
            <person name="Nabeya D."/>
            <person name="Jung N."/>
            <person name="Uechi K."/>
            <person name="Horii T."/>
            <person name="Iida T."/>
            <person name="Fujita J."/>
            <person name="Nakamura S."/>
        </authorList>
    </citation>
    <scope>NUCLEOTIDE SEQUENCE [LARGE SCALE GENOMIC DNA]</scope>
    <source>
        <strain evidence="4 5">JCM 18538</strain>
    </source>
</reference>
<feature type="region of interest" description="Disordered" evidence="1">
    <location>
        <begin position="1"/>
        <end position="74"/>
    </location>
</feature>
<dbReference type="Pfam" id="PF13845">
    <property type="entry name" value="Septum_form"/>
    <property type="match status" value="1"/>
</dbReference>
<proteinExistence type="predicted"/>
<evidence type="ECO:0000313" key="5">
    <source>
        <dbReference type="Proteomes" id="UP000467428"/>
    </source>
</evidence>
<dbReference type="Proteomes" id="UP000467428">
    <property type="component" value="Chromosome"/>
</dbReference>
<geneLocation type="plasmid" evidence="5">
    <name>pjcm18538 dna</name>
</geneLocation>
<sequence length="219" mass="22980">MTWPSGDPNQPHGAPPPPPQGQGGYPPPPHQPPGGYPPPPPPGGGYPPPPPPLPYQGAPYGQPQGQPYPPPPKKSSKGLIIGLSILGLVVLIGIVVVVVAVFALKDTTVATDMKVGDCISDIPTDARVLTLPTIECAQPHGGEVYAVLNMPDGDYPGTAAIDEWQNRCPEELATYSPEAMLDDTVGVYVLYPTEETWEAGDRAVTCIATLDPKRSGTLK</sequence>
<organism evidence="4 5">
    <name type="scientific">Mycolicibacterium arabiense</name>
    <dbReference type="NCBI Taxonomy" id="1286181"/>
    <lineage>
        <taxon>Bacteria</taxon>
        <taxon>Bacillati</taxon>
        <taxon>Actinomycetota</taxon>
        <taxon>Actinomycetes</taxon>
        <taxon>Mycobacteriales</taxon>
        <taxon>Mycobacteriaceae</taxon>
        <taxon>Mycolicibacterium</taxon>
    </lineage>
</organism>